<comment type="similarity">
    <text evidence="1">Belongs to the 4-hydroxybenzoyl-CoA thioesterase family.</text>
</comment>
<evidence type="ECO:0000313" key="8">
    <source>
        <dbReference type="EMBL" id="CAB5021902.1"/>
    </source>
</evidence>
<evidence type="ECO:0000313" key="4">
    <source>
        <dbReference type="EMBL" id="CAB4710328.1"/>
    </source>
</evidence>
<name>A0A6J6XQD0_9ZZZZ</name>
<dbReference type="PIRSF" id="PIRSF003230">
    <property type="entry name" value="YbgC"/>
    <property type="match status" value="1"/>
</dbReference>
<evidence type="ECO:0000313" key="5">
    <source>
        <dbReference type="EMBL" id="CAB4799481.1"/>
    </source>
</evidence>
<dbReference type="NCBIfam" id="TIGR00051">
    <property type="entry name" value="YbgC/FadM family acyl-CoA thioesterase"/>
    <property type="match status" value="1"/>
</dbReference>
<keyword evidence="2" id="KW-0378">Hydrolase</keyword>
<reference evidence="5" key="1">
    <citation type="submission" date="2020-05" db="EMBL/GenBank/DDBJ databases">
        <authorList>
            <person name="Chiriac C."/>
            <person name="Salcher M."/>
            <person name="Ghai R."/>
            <person name="Kavagutti S V."/>
        </authorList>
    </citation>
    <scope>NUCLEOTIDE SEQUENCE</scope>
</reference>
<dbReference type="EMBL" id="CAESGF010000003">
    <property type="protein sequence ID" value="CAB4362841.1"/>
    <property type="molecule type" value="Genomic_DNA"/>
</dbReference>
<dbReference type="EMBL" id="CAFBOL010000180">
    <property type="protein sequence ID" value="CAB5021902.1"/>
    <property type="molecule type" value="Genomic_DNA"/>
</dbReference>
<dbReference type="Gene3D" id="3.10.129.10">
    <property type="entry name" value="Hotdog Thioesterase"/>
    <property type="match status" value="1"/>
</dbReference>
<sequence length="139" mass="15867">MNLEPSLDPTSYRYSHTIRVRFSETDAMGIVHHSRYLPYLEEARVEYLREIDHPYTSLRDEGFDIAVLEVAVRYRQPLRFDEQVTVHVAFGGATRTTFQMGYLLTVNGEVRATAVTVHGCVTAAGRPVRLPNWLAELGR</sequence>
<organism evidence="5">
    <name type="scientific">freshwater metagenome</name>
    <dbReference type="NCBI Taxonomy" id="449393"/>
    <lineage>
        <taxon>unclassified sequences</taxon>
        <taxon>metagenomes</taxon>
        <taxon>ecological metagenomes</taxon>
    </lineage>
</organism>
<dbReference type="EMBL" id="CAFBIY010000222">
    <property type="protein sequence ID" value="CAB4853242.1"/>
    <property type="molecule type" value="Genomic_DNA"/>
</dbReference>
<evidence type="ECO:0000313" key="7">
    <source>
        <dbReference type="EMBL" id="CAB4917988.1"/>
    </source>
</evidence>
<dbReference type="PANTHER" id="PTHR31793:SF27">
    <property type="entry name" value="NOVEL THIOESTERASE SUPERFAMILY DOMAIN AND SAPOSIN A-TYPE DOMAIN CONTAINING PROTEIN (0610012H03RIK)"/>
    <property type="match status" value="1"/>
</dbReference>
<proteinExistence type="inferred from homology"/>
<dbReference type="SUPFAM" id="SSF54637">
    <property type="entry name" value="Thioesterase/thiol ester dehydrase-isomerase"/>
    <property type="match status" value="1"/>
</dbReference>
<dbReference type="CDD" id="cd00586">
    <property type="entry name" value="4HBT"/>
    <property type="match status" value="1"/>
</dbReference>
<dbReference type="EMBL" id="CAFBMT010000003">
    <property type="protein sequence ID" value="CAB4917988.1"/>
    <property type="molecule type" value="Genomic_DNA"/>
</dbReference>
<evidence type="ECO:0000256" key="2">
    <source>
        <dbReference type="ARBA" id="ARBA00022801"/>
    </source>
</evidence>
<evidence type="ECO:0000313" key="3">
    <source>
        <dbReference type="EMBL" id="CAB4362841.1"/>
    </source>
</evidence>
<dbReference type="EMBL" id="CAFAAV010000001">
    <property type="protein sequence ID" value="CAB4799481.1"/>
    <property type="molecule type" value="Genomic_DNA"/>
</dbReference>
<dbReference type="PROSITE" id="PS01328">
    <property type="entry name" value="4HBCOA_THIOESTERASE"/>
    <property type="match status" value="1"/>
</dbReference>
<protein>
    <submittedName>
        <fullName evidence="5">Unannotated protein</fullName>
    </submittedName>
</protein>
<dbReference type="AlphaFoldDB" id="A0A6J6XQD0"/>
<accession>A0A6J6XQD0</accession>
<dbReference type="Pfam" id="PF13279">
    <property type="entry name" value="4HBT_2"/>
    <property type="match status" value="1"/>
</dbReference>
<dbReference type="InterPro" id="IPR050563">
    <property type="entry name" value="4-hydroxybenzoyl-CoA_TE"/>
</dbReference>
<dbReference type="InterPro" id="IPR006684">
    <property type="entry name" value="YbgC/YbaW"/>
</dbReference>
<dbReference type="InterPro" id="IPR008272">
    <property type="entry name" value="HB-CoA_thioesterase_AS"/>
</dbReference>
<evidence type="ECO:0000256" key="1">
    <source>
        <dbReference type="ARBA" id="ARBA00005953"/>
    </source>
</evidence>
<dbReference type="GO" id="GO:0047617">
    <property type="term" value="F:fatty acyl-CoA hydrolase activity"/>
    <property type="evidence" value="ECO:0007669"/>
    <property type="project" value="TreeGrafter"/>
</dbReference>
<evidence type="ECO:0000313" key="6">
    <source>
        <dbReference type="EMBL" id="CAB4853242.1"/>
    </source>
</evidence>
<dbReference type="PANTHER" id="PTHR31793">
    <property type="entry name" value="4-HYDROXYBENZOYL-COA THIOESTERASE FAMILY MEMBER"/>
    <property type="match status" value="1"/>
</dbReference>
<dbReference type="InterPro" id="IPR029069">
    <property type="entry name" value="HotDog_dom_sf"/>
</dbReference>
<gene>
    <name evidence="4" type="ORF">UFOPK2656_00628</name>
    <name evidence="5" type="ORF">UFOPK3099_00027</name>
    <name evidence="6" type="ORF">UFOPK3267_02768</name>
    <name evidence="7" type="ORF">UFOPK3651_00666</name>
    <name evidence="8" type="ORF">UFOPK3931_03411</name>
    <name evidence="3" type="ORF">UFOPK4189_00626</name>
</gene>
<dbReference type="EMBL" id="CAEZYF010000003">
    <property type="protein sequence ID" value="CAB4710328.1"/>
    <property type="molecule type" value="Genomic_DNA"/>
</dbReference>